<dbReference type="InterPro" id="IPR050406">
    <property type="entry name" value="FGGY_Carb_Kinase"/>
</dbReference>
<dbReference type="GO" id="GO:0005975">
    <property type="term" value="P:carbohydrate metabolic process"/>
    <property type="evidence" value="ECO:0007669"/>
    <property type="project" value="InterPro"/>
</dbReference>
<feature type="domain" description="Carbohydrate kinase FGGY N-terminal" evidence="3">
    <location>
        <begin position="32"/>
        <end position="153"/>
    </location>
</feature>
<accession>X1CIZ8</accession>
<comment type="caution">
    <text evidence="4">The sequence shown here is derived from an EMBL/GenBank/DDBJ whole genome shotgun (WGS) entry which is preliminary data.</text>
</comment>
<dbReference type="SUPFAM" id="SSF53067">
    <property type="entry name" value="Actin-like ATPase domain"/>
    <property type="match status" value="1"/>
</dbReference>
<organism evidence="4">
    <name type="scientific">marine sediment metagenome</name>
    <dbReference type="NCBI Taxonomy" id="412755"/>
    <lineage>
        <taxon>unclassified sequences</taxon>
        <taxon>metagenomes</taxon>
        <taxon>ecological metagenomes</taxon>
    </lineage>
</organism>
<gene>
    <name evidence="4" type="ORF">S01H4_45068</name>
</gene>
<protein>
    <recommendedName>
        <fullName evidence="3">Carbohydrate kinase FGGY N-terminal domain-containing protein</fullName>
    </recommendedName>
</protein>
<keyword evidence="2" id="KW-0418">Kinase</keyword>
<dbReference type="GO" id="GO:0016301">
    <property type="term" value="F:kinase activity"/>
    <property type="evidence" value="ECO:0007669"/>
    <property type="project" value="UniProtKB-KW"/>
</dbReference>
<feature type="non-terminal residue" evidence="4">
    <location>
        <position position="1"/>
    </location>
</feature>
<dbReference type="Gene3D" id="3.30.420.40">
    <property type="match status" value="1"/>
</dbReference>
<dbReference type="InterPro" id="IPR018484">
    <property type="entry name" value="FGGY_N"/>
</dbReference>
<name>X1CIZ8_9ZZZZ</name>
<dbReference type="AlphaFoldDB" id="X1CIZ8"/>
<evidence type="ECO:0000259" key="3">
    <source>
        <dbReference type="Pfam" id="PF00370"/>
    </source>
</evidence>
<dbReference type="Pfam" id="PF00370">
    <property type="entry name" value="FGGY_N"/>
    <property type="match status" value="1"/>
</dbReference>
<reference evidence="4" key="1">
    <citation type="journal article" date="2014" name="Front. Microbiol.">
        <title>High frequency of phylogenetically diverse reductive dehalogenase-homologous genes in deep subseafloor sedimentary metagenomes.</title>
        <authorList>
            <person name="Kawai M."/>
            <person name="Futagami T."/>
            <person name="Toyoda A."/>
            <person name="Takaki Y."/>
            <person name="Nishi S."/>
            <person name="Hori S."/>
            <person name="Arai W."/>
            <person name="Tsubouchi T."/>
            <person name="Morono Y."/>
            <person name="Uchiyama I."/>
            <person name="Ito T."/>
            <person name="Fujiyama A."/>
            <person name="Inagaki F."/>
            <person name="Takami H."/>
        </authorList>
    </citation>
    <scope>NUCLEOTIDE SEQUENCE</scope>
    <source>
        <strain evidence="4">Expedition CK06-06</strain>
    </source>
</reference>
<dbReference type="InterPro" id="IPR043129">
    <property type="entry name" value="ATPase_NBD"/>
</dbReference>
<keyword evidence="1" id="KW-0808">Transferase</keyword>
<sequence>QLVIHLRVQKILGDKGKEVYAGPNIDARGAMTQYIIEESLGEKYHEITGCWPPLLFTPSRLSWFEEEEPEIFESIAHILPINDWISFRLGNIFVTDSSAGSATGFMDVRNGEWSDEVVEAVGVDREILPKIQETGSVVGEVTLEAEKDCGLPKRPTHNTGRC</sequence>
<proteinExistence type="predicted"/>
<dbReference type="EMBL" id="BART01025059">
    <property type="protein sequence ID" value="GAG96223.1"/>
    <property type="molecule type" value="Genomic_DNA"/>
</dbReference>
<dbReference type="PANTHER" id="PTHR43095">
    <property type="entry name" value="SUGAR KINASE"/>
    <property type="match status" value="1"/>
</dbReference>
<evidence type="ECO:0000256" key="2">
    <source>
        <dbReference type="ARBA" id="ARBA00022777"/>
    </source>
</evidence>
<evidence type="ECO:0000256" key="1">
    <source>
        <dbReference type="ARBA" id="ARBA00022679"/>
    </source>
</evidence>
<evidence type="ECO:0000313" key="4">
    <source>
        <dbReference type="EMBL" id="GAG96223.1"/>
    </source>
</evidence>